<evidence type="ECO:0000313" key="1">
    <source>
        <dbReference type="EMBL" id="XCI78005.1"/>
    </source>
</evidence>
<accession>A0AAU8HZY2</accession>
<reference evidence="1" key="1">
    <citation type="submission" date="2024-06" db="EMBL/GenBank/DDBJ databases">
        <title>High activity and specificity of bacteriophage cocktails against carbapenem-resistant Klebsiella pneumoniae belonging to high-risk clones CG258 and ST307.</title>
        <authorList>
            <person name="Jimenez Quiceno J."/>
            <person name="Salazar Ospina L."/>
            <person name="Tellez Carrasquilla S."/>
        </authorList>
    </citation>
    <scope>NUCLEOTIDE SEQUENCE</scope>
</reference>
<dbReference type="EMBL" id="PP895363">
    <property type="protein sequence ID" value="XCI78005.1"/>
    <property type="molecule type" value="Genomic_DNA"/>
</dbReference>
<name>A0AAU8HZY2_9CAUD</name>
<sequence>MNIFKICFSDESIEEDKIQEVIDELHLLGSTFWDDAEDYMFFAGLGGYSWLEMDGDKFDLNGNGLKPGGREVVDFDVWYEEAMKTLKGEHNDHSSKY</sequence>
<proteinExistence type="predicted"/>
<organism evidence="1">
    <name type="scientific">Klebsiella phage FKP3</name>
    <dbReference type="NCBI Taxonomy" id="3231233"/>
    <lineage>
        <taxon>Viruses</taxon>
        <taxon>Duplodnaviria</taxon>
        <taxon>Heunggongvirae</taxon>
        <taxon>Uroviricota</taxon>
        <taxon>Caudoviricetes</taxon>
        <taxon>Stephanstirmvirinae</taxon>
        <taxon>Justusliebigvirus</taxon>
    </lineage>
</organism>
<protein>
    <submittedName>
        <fullName evidence="1">Uncharacterized protein</fullName>
    </submittedName>
</protein>